<gene>
    <name evidence="2" type="ORF">SAMN02745823_02933</name>
</gene>
<name>A0A1M5YWM5_9FIRM</name>
<evidence type="ECO:0000313" key="3">
    <source>
        <dbReference type="Proteomes" id="UP000183995"/>
    </source>
</evidence>
<dbReference type="RefSeq" id="WP_073080479.1">
    <property type="nucleotide sequence ID" value="NZ_FQXV01000011.1"/>
</dbReference>
<evidence type="ECO:0000259" key="1">
    <source>
        <dbReference type="PROSITE" id="PS51186"/>
    </source>
</evidence>
<dbReference type="SUPFAM" id="SSF55729">
    <property type="entry name" value="Acyl-CoA N-acyltransferases (Nat)"/>
    <property type="match status" value="1"/>
</dbReference>
<dbReference type="InterPro" id="IPR000182">
    <property type="entry name" value="GNAT_dom"/>
</dbReference>
<reference evidence="2 3" key="1">
    <citation type="submission" date="2016-11" db="EMBL/GenBank/DDBJ databases">
        <authorList>
            <person name="Jaros S."/>
            <person name="Januszkiewicz K."/>
            <person name="Wedrychowicz H."/>
        </authorList>
    </citation>
    <scope>NUCLEOTIDE SEQUENCE [LARGE SCALE GENOMIC DNA]</scope>
    <source>
        <strain evidence="2 3">DSM 10068</strain>
    </source>
</reference>
<protein>
    <recommendedName>
        <fullName evidence="1">N-acetyltransferase domain-containing protein</fullName>
    </recommendedName>
</protein>
<dbReference type="STRING" id="1123282.SAMN02745823_02933"/>
<dbReference type="Gene3D" id="3.40.630.30">
    <property type="match status" value="1"/>
</dbReference>
<dbReference type="PROSITE" id="PS51186">
    <property type="entry name" value="GNAT"/>
    <property type="match status" value="1"/>
</dbReference>
<dbReference type="Pfam" id="PF00583">
    <property type="entry name" value="Acetyltransf_1"/>
    <property type="match status" value="1"/>
</dbReference>
<dbReference type="EMBL" id="FQXV01000011">
    <property type="protein sequence ID" value="SHI16462.1"/>
    <property type="molecule type" value="Genomic_DNA"/>
</dbReference>
<proteinExistence type="predicted"/>
<dbReference type="InterPro" id="IPR016181">
    <property type="entry name" value="Acyl_CoA_acyltransferase"/>
</dbReference>
<feature type="domain" description="N-acetyltransferase" evidence="1">
    <location>
        <begin position="128"/>
        <end position="262"/>
    </location>
</feature>
<sequence>MRQLTEQDRERILEYIAREPEVNIFIRGDIENFGVQCREVSVWVNEAGGAWDSVALRFFDDFVVYSQTPGYDAAAVAALLKAQNAQMISGKAAVVARLEEYFPERRLRSMVLTKCTTVKEAFAVSGDITLRKLAPDDAEDIVDLMMQIDEFRQSYGDRAVSIAKTRTNLSRGGTYFGAYTGGTLVSSASTGAENSMSAMVVGVATRPGFRGRGYASAVVSKLCEAAFQAGKEFLCLFYDNPQAGRIYNRIGFDPCEEYALFK</sequence>
<accession>A0A1M5YWM5</accession>
<keyword evidence="3" id="KW-1185">Reference proteome</keyword>
<dbReference type="CDD" id="cd04301">
    <property type="entry name" value="NAT_SF"/>
    <property type="match status" value="1"/>
</dbReference>
<dbReference type="GO" id="GO:0016747">
    <property type="term" value="F:acyltransferase activity, transferring groups other than amino-acyl groups"/>
    <property type="evidence" value="ECO:0007669"/>
    <property type="project" value="InterPro"/>
</dbReference>
<dbReference type="OrthoDB" id="248489at2"/>
<dbReference type="Proteomes" id="UP000183995">
    <property type="component" value="Unassembled WGS sequence"/>
</dbReference>
<evidence type="ECO:0000313" key="2">
    <source>
        <dbReference type="EMBL" id="SHI16462.1"/>
    </source>
</evidence>
<dbReference type="AlphaFoldDB" id="A0A1M5YWM5"/>
<organism evidence="2 3">
    <name type="scientific">Sporobacter termitidis DSM 10068</name>
    <dbReference type="NCBI Taxonomy" id="1123282"/>
    <lineage>
        <taxon>Bacteria</taxon>
        <taxon>Bacillati</taxon>
        <taxon>Bacillota</taxon>
        <taxon>Clostridia</taxon>
        <taxon>Eubacteriales</taxon>
        <taxon>Oscillospiraceae</taxon>
        <taxon>Sporobacter</taxon>
    </lineage>
</organism>